<name>A0A1C5GE77_MICEH</name>
<dbReference type="Proteomes" id="UP000198251">
    <property type="component" value="Chromosome I"/>
</dbReference>
<dbReference type="InterPro" id="IPR013324">
    <property type="entry name" value="RNA_pol_sigma_r3/r4-like"/>
</dbReference>
<keyword evidence="4" id="KW-0804">Transcription</keyword>
<dbReference type="GO" id="GO:0003677">
    <property type="term" value="F:DNA binding"/>
    <property type="evidence" value="ECO:0007669"/>
    <property type="project" value="InterPro"/>
</dbReference>
<accession>A0A1C5GE77</accession>
<dbReference type="Gene3D" id="1.10.1740.10">
    <property type="match status" value="1"/>
</dbReference>
<dbReference type="GO" id="GO:0016987">
    <property type="term" value="F:sigma factor activity"/>
    <property type="evidence" value="ECO:0007669"/>
    <property type="project" value="UniProtKB-KW"/>
</dbReference>
<proteinExistence type="inferred from homology"/>
<dbReference type="SUPFAM" id="SSF88946">
    <property type="entry name" value="Sigma2 domain of RNA polymerase sigma factors"/>
    <property type="match status" value="1"/>
</dbReference>
<dbReference type="AlphaFoldDB" id="A0A1C5GE77"/>
<organism evidence="8 9">
    <name type="scientific">Micromonospora echinofusca</name>
    <dbReference type="NCBI Taxonomy" id="47858"/>
    <lineage>
        <taxon>Bacteria</taxon>
        <taxon>Bacillati</taxon>
        <taxon>Actinomycetota</taxon>
        <taxon>Actinomycetes</taxon>
        <taxon>Micromonosporales</taxon>
        <taxon>Micromonosporaceae</taxon>
        <taxon>Micromonospora</taxon>
    </lineage>
</organism>
<dbReference type="PANTHER" id="PTHR43133">
    <property type="entry name" value="RNA POLYMERASE ECF-TYPE SIGMA FACTO"/>
    <property type="match status" value="1"/>
</dbReference>
<comment type="similarity">
    <text evidence="1">Belongs to the sigma-70 factor family. ECF subfamily.</text>
</comment>
<dbReference type="GO" id="GO:0006352">
    <property type="term" value="P:DNA-templated transcription initiation"/>
    <property type="evidence" value="ECO:0007669"/>
    <property type="project" value="InterPro"/>
</dbReference>
<dbReference type="Pfam" id="PF04542">
    <property type="entry name" value="Sigma70_r2"/>
    <property type="match status" value="1"/>
</dbReference>
<dbReference type="SUPFAM" id="SSF88659">
    <property type="entry name" value="Sigma3 and sigma4 domains of RNA polymerase sigma factors"/>
    <property type="match status" value="1"/>
</dbReference>
<evidence type="ECO:0000256" key="3">
    <source>
        <dbReference type="ARBA" id="ARBA00023082"/>
    </source>
</evidence>
<keyword evidence="9" id="KW-1185">Reference proteome</keyword>
<dbReference type="InterPro" id="IPR007627">
    <property type="entry name" value="RNA_pol_sigma70_r2"/>
</dbReference>
<feature type="domain" description="RNA polymerase sigma factor 70 region 4 type 2" evidence="7">
    <location>
        <begin position="117"/>
        <end position="167"/>
    </location>
</feature>
<dbReference type="Pfam" id="PF08281">
    <property type="entry name" value="Sigma70_r4_2"/>
    <property type="match status" value="1"/>
</dbReference>
<evidence type="ECO:0000256" key="2">
    <source>
        <dbReference type="ARBA" id="ARBA00023015"/>
    </source>
</evidence>
<dbReference type="InterPro" id="IPR013325">
    <property type="entry name" value="RNA_pol_sigma_r2"/>
</dbReference>
<sequence length="191" mass="21131">MGVRVGPPKKPKKRDEGWFTGLYVAEYANVVRYGLRRLADSDASAELAQEVFVVAWRRRNEVPDRSLPWLYGVARRLLANHWRSRRGAPDVLPIAGADLARVASSSGADTTVGVADVRAALAILSELDQEILRLIGWEELTVSEAAQVLGCTRATAAVRLHRARRRLAEAMSGRPAQARRRPVLATTREEL</sequence>
<evidence type="ECO:0000313" key="9">
    <source>
        <dbReference type="Proteomes" id="UP000198251"/>
    </source>
</evidence>
<feature type="region of interest" description="Disordered" evidence="5">
    <location>
        <begin position="171"/>
        <end position="191"/>
    </location>
</feature>
<dbReference type="InterPro" id="IPR039425">
    <property type="entry name" value="RNA_pol_sigma-70-like"/>
</dbReference>
<dbReference type="PANTHER" id="PTHR43133:SF25">
    <property type="entry name" value="RNA POLYMERASE SIGMA FACTOR RFAY-RELATED"/>
    <property type="match status" value="1"/>
</dbReference>
<dbReference type="InterPro" id="IPR014284">
    <property type="entry name" value="RNA_pol_sigma-70_dom"/>
</dbReference>
<evidence type="ECO:0000256" key="1">
    <source>
        <dbReference type="ARBA" id="ARBA00010641"/>
    </source>
</evidence>
<evidence type="ECO:0000259" key="7">
    <source>
        <dbReference type="Pfam" id="PF08281"/>
    </source>
</evidence>
<reference evidence="8 9" key="1">
    <citation type="submission" date="2016-06" db="EMBL/GenBank/DDBJ databases">
        <authorList>
            <person name="Kjaerup R.B."/>
            <person name="Dalgaard T.S."/>
            <person name="Juul-Madsen H.R."/>
        </authorList>
    </citation>
    <scope>NUCLEOTIDE SEQUENCE [LARGE SCALE GENOMIC DNA]</scope>
    <source>
        <strain evidence="8 9">DSM 43913</strain>
    </source>
</reference>
<evidence type="ECO:0000256" key="4">
    <source>
        <dbReference type="ARBA" id="ARBA00023163"/>
    </source>
</evidence>
<keyword evidence="2" id="KW-0805">Transcription regulation</keyword>
<dbReference type="EMBL" id="LT607733">
    <property type="protein sequence ID" value="SCG18079.1"/>
    <property type="molecule type" value="Genomic_DNA"/>
</dbReference>
<evidence type="ECO:0000313" key="8">
    <source>
        <dbReference type="EMBL" id="SCG18079.1"/>
    </source>
</evidence>
<feature type="domain" description="RNA polymerase sigma-70 region 2" evidence="6">
    <location>
        <begin position="23"/>
        <end position="86"/>
    </location>
</feature>
<dbReference type="InterPro" id="IPR036388">
    <property type="entry name" value="WH-like_DNA-bd_sf"/>
</dbReference>
<protein>
    <submittedName>
        <fullName evidence="8">RNA polymerase sigma-70 factor, ECF subfamily</fullName>
    </submittedName>
</protein>
<evidence type="ECO:0000259" key="6">
    <source>
        <dbReference type="Pfam" id="PF04542"/>
    </source>
</evidence>
<dbReference type="NCBIfam" id="TIGR02937">
    <property type="entry name" value="sigma70-ECF"/>
    <property type="match status" value="1"/>
</dbReference>
<keyword evidence="3" id="KW-0731">Sigma factor</keyword>
<gene>
    <name evidence="8" type="ORF">GA0070610_4412</name>
</gene>
<evidence type="ECO:0000256" key="5">
    <source>
        <dbReference type="SAM" id="MobiDB-lite"/>
    </source>
</evidence>
<dbReference type="InterPro" id="IPR013249">
    <property type="entry name" value="RNA_pol_sigma70_r4_t2"/>
</dbReference>
<dbReference type="Gene3D" id="1.10.10.10">
    <property type="entry name" value="Winged helix-like DNA-binding domain superfamily/Winged helix DNA-binding domain"/>
    <property type="match status" value="1"/>
</dbReference>